<organism evidence="2 3">
    <name type="scientific">Mediterranea massiliensis</name>
    <dbReference type="NCBI Taxonomy" id="1841865"/>
    <lineage>
        <taxon>Bacteria</taxon>
        <taxon>Pseudomonadati</taxon>
        <taxon>Bacteroidota</taxon>
        <taxon>Bacteroidia</taxon>
        <taxon>Bacteroidales</taxon>
        <taxon>Bacteroidaceae</taxon>
        <taxon>Mediterranea</taxon>
    </lineage>
</organism>
<comment type="caution">
    <text evidence="2">The sequence shown here is derived from an EMBL/GenBank/DDBJ whole genome shotgun (WGS) entry which is preliminary data.</text>
</comment>
<sequence>MGTVNSEMTVQQEQAYELIRDTYTSFFLTGKAGSGKTTFLRRVQKEIYKNFIVLAPTGVAAILAGGQTIHSFFGFPLEAMPIGSVGKISPERYNIIKNVDTIIIDEVSMVRCDIIDAIDATLRSCLYSTAPFGGKQMVFSGDLFQLEPVLVGEAEKAVISDNYHTENPFFFKAKVFGRMRLPKIEFKKIFRQDDTAFLGILNNIRNGVVRQANLDMLNSRVGVSVPEDDMVITLCSVNKRADRINAARLDEIKEEAFTFEGKVEKEFDEKKMPVSKQLVLKKGAQVMFCRNDPMQRWANGTLGRVARLDADNVYVTVEGGKEYKVEKTAWESTNYQYDPEKKKVEKTITGTYTQYPLKLAWAITIHKSQGMTFEKMVLDLSSGIFSDGQLYVALSRVKSLSGLYLSRPILPSYVRESKEVLSYAEHYNDEQVIASELEKGRNLYEAIKHKDNDTAALGLLRMSANKAKDGKVKDAVYLLGDMFSAMISDEHMLNSLKEPPIVSKDTLAGNMLNATFSLYSGKYVDGIIYADRIVRQRPCMEALFVKARCLAALGKYAEADKTHTEMAEILGNQADAKIYFAVATVNELIGDPGLGIMQSLVKMFPYYMPAILKLRMMMQAKDLKLEAKENSELVDAFNSDAPTADFKDKLSKSDKKQHKNFINIILKQAF</sequence>
<dbReference type="Proteomes" id="UP000717835">
    <property type="component" value="Unassembled WGS sequence"/>
</dbReference>
<dbReference type="EMBL" id="DYVX01000057">
    <property type="protein sequence ID" value="HJF92159.1"/>
    <property type="molecule type" value="Genomic_DNA"/>
</dbReference>
<dbReference type="GO" id="GO:0006281">
    <property type="term" value="P:DNA repair"/>
    <property type="evidence" value="ECO:0007669"/>
    <property type="project" value="InterPro"/>
</dbReference>
<dbReference type="InterPro" id="IPR027417">
    <property type="entry name" value="P-loop_NTPase"/>
</dbReference>
<name>A0A921HXP8_9BACT</name>
<reference evidence="2" key="2">
    <citation type="submission" date="2021-09" db="EMBL/GenBank/DDBJ databases">
        <authorList>
            <person name="Gilroy R."/>
        </authorList>
    </citation>
    <scope>NUCLEOTIDE SEQUENCE</scope>
    <source>
        <strain evidence="2">CHK55-1828</strain>
    </source>
</reference>
<evidence type="ECO:0000259" key="1">
    <source>
        <dbReference type="Pfam" id="PF05970"/>
    </source>
</evidence>
<dbReference type="GO" id="GO:0003678">
    <property type="term" value="F:DNA helicase activity"/>
    <property type="evidence" value="ECO:0007669"/>
    <property type="project" value="InterPro"/>
</dbReference>
<gene>
    <name evidence="2" type="ORF">K8W02_07225</name>
</gene>
<reference evidence="2" key="1">
    <citation type="journal article" date="2021" name="PeerJ">
        <title>Extensive microbial diversity within the chicken gut microbiome revealed by metagenomics and culture.</title>
        <authorList>
            <person name="Gilroy R."/>
            <person name="Ravi A."/>
            <person name="Getino M."/>
            <person name="Pursley I."/>
            <person name="Horton D.L."/>
            <person name="Alikhan N.F."/>
            <person name="Baker D."/>
            <person name="Gharbi K."/>
            <person name="Hall N."/>
            <person name="Watson M."/>
            <person name="Adriaenssens E.M."/>
            <person name="Foster-Nyarko E."/>
            <person name="Jarju S."/>
            <person name="Secka A."/>
            <person name="Antonio M."/>
            <person name="Oren A."/>
            <person name="Chaudhuri R.R."/>
            <person name="La Ragione R."/>
            <person name="Hildebrand F."/>
            <person name="Pallen M.J."/>
        </authorList>
    </citation>
    <scope>NUCLEOTIDE SEQUENCE</scope>
    <source>
        <strain evidence="2">CHK55-1828</strain>
    </source>
</reference>
<dbReference type="GO" id="GO:0000723">
    <property type="term" value="P:telomere maintenance"/>
    <property type="evidence" value="ECO:0007669"/>
    <property type="project" value="InterPro"/>
</dbReference>
<proteinExistence type="predicted"/>
<dbReference type="SUPFAM" id="SSF52540">
    <property type="entry name" value="P-loop containing nucleoside triphosphate hydrolases"/>
    <property type="match status" value="2"/>
</dbReference>
<dbReference type="Gene3D" id="3.40.50.300">
    <property type="entry name" value="P-loop containing nucleotide triphosphate hydrolases"/>
    <property type="match status" value="2"/>
</dbReference>
<dbReference type="AlphaFoldDB" id="A0A921HXP8"/>
<dbReference type="PANTHER" id="PTHR47642:SF6">
    <property type="entry name" value="ATP-DEPENDENT DNA HELICASE"/>
    <property type="match status" value="1"/>
</dbReference>
<dbReference type="FunFam" id="3.40.50.300:FF:001498">
    <property type="entry name" value="ATP-dependent DNA helicase"/>
    <property type="match status" value="1"/>
</dbReference>
<dbReference type="InterPro" id="IPR051055">
    <property type="entry name" value="PIF1_helicase"/>
</dbReference>
<dbReference type="SUPFAM" id="SSF48452">
    <property type="entry name" value="TPR-like"/>
    <property type="match status" value="1"/>
</dbReference>
<protein>
    <submittedName>
        <fullName evidence="2">AAA family ATPase</fullName>
    </submittedName>
</protein>
<evidence type="ECO:0000313" key="2">
    <source>
        <dbReference type="EMBL" id="HJF92159.1"/>
    </source>
</evidence>
<feature type="domain" description="DNA helicase Pif1-like DEAD-box helicase" evidence="1">
    <location>
        <begin position="8"/>
        <end position="212"/>
    </location>
</feature>
<dbReference type="Pfam" id="PF05970">
    <property type="entry name" value="PIF1"/>
    <property type="match status" value="1"/>
</dbReference>
<dbReference type="PANTHER" id="PTHR47642">
    <property type="entry name" value="ATP-DEPENDENT DNA HELICASE"/>
    <property type="match status" value="1"/>
</dbReference>
<dbReference type="CDD" id="cd18809">
    <property type="entry name" value="SF1_C_RecD"/>
    <property type="match status" value="1"/>
</dbReference>
<dbReference type="RefSeq" id="WP_276827659.1">
    <property type="nucleotide sequence ID" value="NZ_DYVX01000057.1"/>
</dbReference>
<dbReference type="InterPro" id="IPR011990">
    <property type="entry name" value="TPR-like_helical_dom_sf"/>
</dbReference>
<dbReference type="Gene3D" id="2.30.30.940">
    <property type="match status" value="1"/>
</dbReference>
<accession>A0A921HXP8</accession>
<dbReference type="InterPro" id="IPR010285">
    <property type="entry name" value="DNA_helicase_pif1-like_DEAD"/>
</dbReference>
<evidence type="ECO:0000313" key="3">
    <source>
        <dbReference type="Proteomes" id="UP000717835"/>
    </source>
</evidence>